<feature type="domain" description="DUF4440" evidence="1">
    <location>
        <begin position="13"/>
        <end position="119"/>
    </location>
</feature>
<dbReference type="InterPro" id="IPR027843">
    <property type="entry name" value="DUF4440"/>
</dbReference>
<accession>A0A1M6Q0Y7</accession>
<dbReference type="SUPFAM" id="SSF54427">
    <property type="entry name" value="NTF2-like"/>
    <property type="match status" value="1"/>
</dbReference>
<protein>
    <recommendedName>
        <fullName evidence="1">DUF4440 domain-containing protein</fullName>
    </recommendedName>
</protein>
<dbReference type="STRING" id="1302687.SAMN05444267_1001185"/>
<reference evidence="3" key="1">
    <citation type="submission" date="2016-11" db="EMBL/GenBank/DDBJ databases">
        <authorList>
            <person name="Varghese N."/>
            <person name="Submissions S."/>
        </authorList>
    </citation>
    <scope>NUCLEOTIDE SEQUENCE [LARGE SCALE GENOMIC DNA]</scope>
    <source>
        <strain evidence="3">DSM 26899</strain>
    </source>
</reference>
<keyword evidence="3" id="KW-1185">Reference proteome</keyword>
<dbReference type="Pfam" id="PF14534">
    <property type="entry name" value="DUF4440"/>
    <property type="match status" value="1"/>
</dbReference>
<evidence type="ECO:0000259" key="1">
    <source>
        <dbReference type="Pfam" id="PF14534"/>
    </source>
</evidence>
<sequence>METAKIEDNQLQILTVTQTLTELMIEKDIIGINKIVDVDFTLTHITGYVQSKKDWFTEIESEQMKYYSYTEVKTSVSITADKATFVGQNLLDARIWGTRNTWRLQQTIQLEKRNGKWIILKSVATIF</sequence>
<dbReference type="EMBL" id="FRAV01000001">
    <property type="protein sequence ID" value="SHK13899.1"/>
    <property type="molecule type" value="Genomic_DNA"/>
</dbReference>
<dbReference type="OrthoDB" id="3253136at2"/>
<dbReference type="InterPro" id="IPR032710">
    <property type="entry name" value="NTF2-like_dom_sf"/>
</dbReference>
<evidence type="ECO:0000313" key="3">
    <source>
        <dbReference type="Proteomes" id="UP000184364"/>
    </source>
</evidence>
<dbReference type="Proteomes" id="UP000184364">
    <property type="component" value="Unassembled WGS sequence"/>
</dbReference>
<dbReference type="AlphaFoldDB" id="A0A1M6Q0Y7"/>
<dbReference type="Gene3D" id="3.10.450.50">
    <property type="match status" value="1"/>
</dbReference>
<gene>
    <name evidence="2" type="ORF">SAMN05444267_1001185</name>
</gene>
<organism evidence="2 3">
    <name type="scientific">Chryseobacterium polytrichastri</name>
    <dbReference type="NCBI Taxonomy" id="1302687"/>
    <lineage>
        <taxon>Bacteria</taxon>
        <taxon>Pseudomonadati</taxon>
        <taxon>Bacteroidota</taxon>
        <taxon>Flavobacteriia</taxon>
        <taxon>Flavobacteriales</taxon>
        <taxon>Weeksellaceae</taxon>
        <taxon>Chryseobacterium group</taxon>
        <taxon>Chryseobacterium</taxon>
    </lineage>
</organism>
<evidence type="ECO:0000313" key="2">
    <source>
        <dbReference type="EMBL" id="SHK13899.1"/>
    </source>
</evidence>
<proteinExistence type="predicted"/>
<name>A0A1M6Q0Y7_9FLAO</name>